<dbReference type="Pfam" id="PF01476">
    <property type="entry name" value="LysM"/>
    <property type="match status" value="1"/>
</dbReference>
<feature type="domain" description="LysM" evidence="1">
    <location>
        <begin position="78"/>
        <end position="122"/>
    </location>
</feature>
<dbReference type="CDD" id="cd00118">
    <property type="entry name" value="LysM"/>
    <property type="match status" value="1"/>
</dbReference>
<dbReference type="AlphaFoldDB" id="A0A2N9YBK2"/>
<evidence type="ECO:0000313" key="2">
    <source>
        <dbReference type="EMBL" id="AUI67843.2"/>
    </source>
</evidence>
<proteinExistence type="predicted"/>
<reference evidence="3" key="1">
    <citation type="submission" date="2016-12" db="EMBL/GenBank/DDBJ databases">
        <title>Complete Genome Sequence of Beggiatoa leptomitiformis D-401.</title>
        <authorList>
            <person name="Fomenkov A."/>
            <person name="Vincze T."/>
            <person name="Grabovich M."/>
            <person name="Anton B.P."/>
            <person name="Dubinina G."/>
            <person name="Orlova M."/>
            <person name="Belousova E."/>
            <person name="Roberts R.J."/>
        </authorList>
    </citation>
    <scope>NUCLEOTIDE SEQUENCE [LARGE SCALE GENOMIC DNA]</scope>
    <source>
        <strain evidence="3">D-401</strain>
    </source>
</reference>
<dbReference type="GO" id="GO:0008932">
    <property type="term" value="F:lytic endotransglycosylase activity"/>
    <property type="evidence" value="ECO:0007669"/>
    <property type="project" value="TreeGrafter"/>
</dbReference>
<dbReference type="EMBL" id="CP018889">
    <property type="protein sequence ID" value="AUI67843.2"/>
    <property type="molecule type" value="Genomic_DNA"/>
</dbReference>
<protein>
    <submittedName>
        <fullName evidence="2">LysM peptidoglycan-binding domain-containing protein</fullName>
    </submittedName>
</protein>
<dbReference type="SUPFAM" id="SSF54106">
    <property type="entry name" value="LysM domain"/>
    <property type="match status" value="1"/>
</dbReference>
<gene>
    <name evidence="2" type="ORF">BLE401_03430</name>
</gene>
<evidence type="ECO:0000259" key="1">
    <source>
        <dbReference type="PROSITE" id="PS51782"/>
    </source>
</evidence>
<dbReference type="PANTHER" id="PTHR33734:SF22">
    <property type="entry name" value="MEMBRANE-BOUND LYTIC MUREIN TRANSGLYCOSYLASE D"/>
    <property type="match status" value="1"/>
</dbReference>
<dbReference type="PROSITE" id="PS51257">
    <property type="entry name" value="PROKAR_LIPOPROTEIN"/>
    <property type="match status" value="1"/>
</dbReference>
<dbReference type="InterPro" id="IPR036779">
    <property type="entry name" value="LysM_dom_sf"/>
</dbReference>
<keyword evidence="3" id="KW-1185">Reference proteome</keyword>
<dbReference type="Gene3D" id="3.10.350.10">
    <property type="entry name" value="LysM domain"/>
    <property type="match status" value="1"/>
</dbReference>
<organism evidence="2 3">
    <name type="scientific">Beggiatoa leptomitoformis</name>
    <dbReference type="NCBI Taxonomy" id="288004"/>
    <lineage>
        <taxon>Bacteria</taxon>
        <taxon>Pseudomonadati</taxon>
        <taxon>Pseudomonadota</taxon>
        <taxon>Gammaproteobacteria</taxon>
        <taxon>Thiotrichales</taxon>
        <taxon>Thiotrichaceae</taxon>
        <taxon>Beggiatoa</taxon>
    </lineage>
</organism>
<dbReference type="SMART" id="SM00257">
    <property type="entry name" value="LysM"/>
    <property type="match status" value="1"/>
</dbReference>
<sequence>MGKLTMLLENHLKSLAVVCGLSLAFLGGCSSTKEADVPPAPAKTEIPAPVAETPAPVVEQPSMPPVVEEPAPVETVSETHTVVKGDTVYSIAKRYGRTVTEVARWNGIKSPYTIKIGQTLKVAP</sequence>
<name>A0A2N9YBK2_9GAMM</name>
<dbReference type="PROSITE" id="PS51782">
    <property type="entry name" value="LYSM"/>
    <property type="match status" value="1"/>
</dbReference>
<dbReference type="Proteomes" id="UP000234271">
    <property type="component" value="Chromosome"/>
</dbReference>
<dbReference type="InterPro" id="IPR018392">
    <property type="entry name" value="LysM"/>
</dbReference>
<dbReference type="PANTHER" id="PTHR33734">
    <property type="entry name" value="LYSM DOMAIN-CONTAINING GPI-ANCHORED PROTEIN 2"/>
    <property type="match status" value="1"/>
</dbReference>
<evidence type="ECO:0000313" key="3">
    <source>
        <dbReference type="Proteomes" id="UP000234271"/>
    </source>
</evidence>
<accession>A0A2N9YBK2</accession>